<comment type="caution">
    <text evidence="9">The sequence shown here is derived from an EMBL/GenBank/DDBJ whole genome shotgun (WGS) entry which is preliminary data.</text>
</comment>
<dbReference type="RefSeq" id="WP_305169358.1">
    <property type="nucleotide sequence ID" value="NZ_JAUUUU010000001.1"/>
</dbReference>
<feature type="binding site" evidence="5">
    <location>
        <position position="251"/>
    </location>
    <ligand>
        <name>substrate</name>
    </ligand>
</feature>
<evidence type="ECO:0000259" key="7">
    <source>
        <dbReference type="Pfam" id="PF02826"/>
    </source>
</evidence>
<dbReference type="InterPro" id="IPR036291">
    <property type="entry name" value="NAD(P)-bd_dom_sf"/>
</dbReference>
<comment type="catalytic activity">
    <reaction evidence="5">
        <text>4-phospho-D-erythronate + NAD(+) = (R)-3-hydroxy-2-oxo-4-phosphooxybutanoate + NADH + H(+)</text>
        <dbReference type="Rhea" id="RHEA:18829"/>
        <dbReference type="ChEBI" id="CHEBI:15378"/>
        <dbReference type="ChEBI" id="CHEBI:57540"/>
        <dbReference type="ChEBI" id="CHEBI:57945"/>
        <dbReference type="ChEBI" id="CHEBI:58538"/>
        <dbReference type="ChEBI" id="CHEBI:58766"/>
        <dbReference type="EC" id="1.1.1.290"/>
    </reaction>
</comment>
<dbReference type="GO" id="GO:0033711">
    <property type="term" value="F:4-phosphoerythronate dehydrogenase activity"/>
    <property type="evidence" value="ECO:0007669"/>
    <property type="project" value="UniProtKB-EC"/>
</dbReference>
<dbReference type="GO" id="GO:0051287">
    <property type="term" value="F:NAD binding"/>
    <property type="evidence" value="ECO:0007669"/>
    <property type="project" value="InterPro"/>
</dbReference>
<dbReference type="SUPFAM" id="SSF52283">
    <property type="entry name" value="Formate/glycerate dehydrogenase catalytic domain-like"/>
    <property type="match status" value="1"/>
</dbReference>
<feature type="binding site" evidence="5">
    <location>
        <position position="250"/>
    </location>
    <ligand>
        <name>NAD(+)</name>
        <dbReference type="ChEBI" id="CHEBI:57540"/>
    </ligand>
</feature>
<dbReference type="Pfam" id="PF00389">
    <property type="entry name" value="2-Hacid_dh"/>
    <property type="match status" value="1"/>
</dbReference>
<comment type="function">
    <text evidence="5">Catalyzes the oxidation of erythronate-4-phosphate to 3-hydroxy-2-oxo-4-phosphonooxybutanoate.</text>
</comment>
<dbReference type="EC" id="1.1.1.290" evidence="5"/>
<evidence type="ECO:0000256" key="2">
    <source>
        <dbReference type="ARBA" id="ARBA00023002"/>
    </source>
</evidence>
<evidence type="ECO:0000259" key="8">
    <source>
        <dbReference type="Pfam" id="PF11890"/>
    </source>
</evidence>
<comment type="subcellular location">
    <subcellularLocation>
        <location evidence="5">Cytoplasm</location>
    </subcellularLocation>
</comment>
<keyword evidence="2 5" id="KW-0560">Oxidoreductase</keyword>
<feature type="binding site" evidence="5">
    <location>
        <position position="225"/>
    </location>
    <ligand>
        <name>NAD(+)</name>
        <dbReference type="ChEBI" id="CHEBI:57540"/>
    </ligand>
</feature>
<dbReference type="SUPFAM" id="SSF51735">
    <property type="entry name" value="NAD(P)-binding Rossmann-fold domains"/>
    <property type="match status" value="1"/>
</dbReference>
<dbReference type="GO" id="GO:0036001">
    <property type="term" value="P:'de novo' pyridoxal 5'-phosphate biosynthetic process"/>
    <property type="evidence" value="ECO:0007669"/>
    <property type="project" value="TreeGrafter"/>
</dbReference>
<evidence type="ECO:0000313" key="9">
    <source>
        <dbReference type="EMBL" id="MDP1519847.1"/>
    </source>
</evidence>
<evidence type="ECO:0000256" key="4">
    <source>
        <dbReference type="ARBA" id="ARBA00023096"/>
    </source>
</evidence>
<dbReference type="EMBL" id="JAUUUU010000001">
    <property type="protein sequence ID" value="MDP1519847.1"/>
    <property type="molecule type" value="Genomic_DNA"/>
</dbReference>
<dbReference type="Gene3D" id="3.40.50.720">
    <property type="entry name" value="NAD(P)-binding Rossmann-like Domain"/>
    <property type="match status" value="2"/>
</dbReference>
<feature type="binding site" evidence="5">
    <location>
        <position position="169"/>
    </location>
    <ligand>
        <name>NAD(+)</name>
        <dbReference type="ChEBI" id="CHEBI:57540"/>
    </ligand>
</feature>
<protein>
    <recommendedName>
        <fullName evidence="5">Erythronate-4-phosphate dehydrogenase</fullName>
        <ecNumber evidence="5">1.1.1.290</ecNumber>
    </recommendedName>
</protein>
<dbReference type="PANTHER" id="PTHR42938">
    <property type="entry name" value="FORMATE DEHYDROGENASE 1"/>
    <property type="match status" value="1"/>
</dbReference>
<feature type="binding site" evidence="5">
    <location>
        <position position="45"/>
    </location>
    <ligand>
        <name>substrate</name>
    </ligand>
</feature>
<dbReference type="InterPro" id="IPR020921">
    <property type="entry name" value="Erythronate-4-P_DHase"/>
</dbReference>
<feature type="active site" evidence="5">
    <location>
        <position position="202"/>
    </location>
</feature>
<comment type="pathway">
    <text evidence="5">Cofactor biosynthesis; pyridoxine 5'-phosphate biosynthesis; pyridoxine 5'-phosphate from D-erythrose 4-phosphate: step 2/5.</text>
</comment>
<dbReference type="InterPro" id="IPR006139">
    <property type="entry name" value="D-isomer_2_OHA_DH_cat_dom"/>
</dbReference>
<evidence type="ECO:0000259" key="6">
    <source>
        <dbReference type="Pfam" id="PF00389"/>
    </source>
</evidence>
<feature type="domain" description="Erythronate-4-phosphate dehydrogenase dimerisation" evidence="8">
    <location>
        <begin position="287"/>
        <end position="359"/>
    </location>
</feature>
<dbReference type="CDD" id="cd12158">
    <property type="entry name" value="ErythrP_dh"/>
    <property type="match status" value="1"/>
</dbReference>
<dbReference type="Gene3D" id="3.30.1370.170">
    <property type="match status" value="1"/>
</dbReference>
<dbReference type="Proteomes" id="UP001178354">
    <property type="component" value="Unassembled WGS sequence"/>
</dbReference>
<dbReference type="GO" id="GO:0008615">
    <property type="term" value="P:pyridoxine biosynthetic process"/>
    <property type="evidence" value="ECO:0007669"/>
    <property type="project" value="UniProtKB-UniRule"/>
</dbReference>
<keyword evidence="10" id="KW-1185">Reference proteome</keyword>
<keyword evidence="1 5" id="KW-0963">Cytoplasm</keyword>
<name>A0AAW8B1Q0_9GAMM</name>
<sequence>MKIVADENMPLVRELFSPYGEVTTCPGREIDSQQVKDADVLLVRSITRVNAALLEGSRVRFVGSATVGVDHVDQHYLEGRNIAFANAPGCNANAVVQYVLSALFRVRPDWLRQTVGIVGCGNVGGRLYRTLKALGVDCRCYDPFLTVEQIPDKCSFEEVLDASILCLHTPLTSSGPHPTYHLFDEQVLRRFSPGGLLLNAGRGAVVDNAALLELLPEYAWQVVLDVWENEPTVSLPLLQAVNIGTPHIAGYSWDGKINGSRMVRDAFCDWLGESQPCSSEKTEIIDLIQMSSLGKAVLAVYDVAGDDRQMRAELLGKGESIGMAFDQLRKSYPQRLEFQHYRVRGCSDRTLEQQLAALGFRSG</sequence>
<dbReference type="InterPro" id="IPR006140">
    <property type="entry name" value="D-isomer_DH_NAD-bd"/>
</dbReference>
<dbReference type="InterPro" id="IPR038251">
    <property type="entry name" value="PdxB_dimer_sf"/>
</dbReference>
<dbReference type="PANTHER" id="PTHR42938:SF9">
    <property type="entry name" value="FORMATE DEHYDROGENASE 1"/>
    <property type="match status" value="1"/>
</dbReference>
<comment type="subunit">
    <text evidence="5">Homodimer.</text>
</comment>
<organism evidence="9 10">
    <name type="scientific">Porticoccus litoralis</name>
    <dbReference type="NCBI Taxonomy" id="434086"/>
    <lineage>
        <taxon>Bacteria</taxon>
        <taxon>Pseudomonadati</taxon>
        <taxon>Pseudomonadota</taxon>
        <taxon>Gammaproteobacteria</taxon>
        <taxon>Cellvibrionales</taxon>
        <taxon>Porticoccaceae</taxon>
        <taxon>Porticoccus</taxon>
    </lineage>
</organism>
<feature type="active site" evidence="5">
    <location>
        <position position="230"/>
    </location>
</feature>
<dbReference type="GO" id="GO:0005829">
    <property type="term" value="C:cytosol"/>
    <property type="evidence" value="ECO:0007669"/>
    <property type="project" value="TreeGrafter"/>
</dbReference>
<feature type="binding site" evidence="5">
    <location>
        <position position="142"/>
    </location>
    <ligand>
        <name>NAD(+)</name>
        <dbReference type="ChEBI" id="CHEBI:57540"/>
    </ligand>
</feature>
<evidence type="ECO:0000256" key="3">
    <source>
        <dbReference type="ARBA" id="ARBA00023027"/>
    </source>
</evidence>
<evidence type="ECO:0000313" key="10">
    <source>
        <dbReference type="Proteomes" id="UP001178354"/>
    </source>
</evidence>
<reference evidence="9" key="1">
    <citation type="journal article" date="2010" name="Int. J. Syst. Evol. Microbiol.">
        <title>Porticoccus litoralis gen. nov., sp. nov., a gammaproteobacterium isolated from the Yellow Sea.</title>
        <authorList>
            <person name="Oh H.M."/>
            <person name="Kim H."/>
            <person name="Kim K.M."/>
            <person name="Min G.S."/>
            <person name="Cho J.C."/>
        </authorList>
    </citation>
    <scope>NUCLEOTIDE SEQUENCE</scope>
    <source>
        <strain evidence="9">DSM 25064</strain>
    </source>
</reference>
<dbReference type="HAMAP" id="MF_01825">
    <property type="entry name" value="PdxB"/>
    <property type="match status" value="1"/>
</dbReference>
<comment type="similarity">
    <text evidence="5">Belongs to the D-isomer specific 2-hydroxyacid dehydrogenase family. PdxB subfamily.</text>
</comment>
<dbReference type="Pfam" id="PF02826">
    <property type="entry name" value="2-Hacid_dh_C"/>
    <property type="match status" value="1"/>
</dbReference>
<keyword evidence="3 5" id="KW-0520">NAD</keyword>
<dbReference type="AlphaFoldDB" id="A0AAW8B1Q0"/>
<keyword evidence="4 5" id="KW-0664">Pyridoxine biosynthesis</keyword>
<dbReference type="GO" id="GO:0046983">
    <property type="term" value="F:protein dimerization activity"/>
    <property type="evidence" value="ECO:0007669"/>
    <property type="project" value="InterPro"/>
</dbReference>
<evidence type="ECO:0000256" key="5">
    <source>
        <dbReference type="HAMAP-Rule" id="MF_01825"/>
    </source>
</evidence>
<reference evidence="9" key="2">
    <citation type="submission" date="2023-08" db="EMBL/GenBank/DDBJ databases">
        <authorList>
            <person name="Luo J."/>
        </authorList>
    </citation>
    <scope>NUCLEOTIDE SEQUENCE</scope>
    <source>
        <strain evidence="9">DSM 25064</strain>
    </source>
</reference>
<gene>
    <name evidence="5" type="primary">pdxB</name>
    <name evidence="9" type="ORF">Q8A57_02595</name>
</gene>
<feature type="active site" description="Proton donor" evidence="5">
    <location>
        <position position="247"/>
    </location>
</feature>
<evidence type="ECO:0000256" key="1">
    <source>
        <dbReference type="ARBA" id="ARBA00022490"/>
    </source>
</evidence>
<feature type="binding site" evidence="5">
    <location>
        <position position="66"/>
    </location>
    <ligand>
        <name>substrate</name>
    </ligand>
</feature>
<feature type="domain" description="D-isomer specific 2-hydroxyacid dehydrogenase NAD-binding" evidence="7">
    <location>
        <begin position="112"/>
        <end position="249"/>
    </location>
</feature>
<dbReference type="Pfam" id="PF11890">
    <property type="entry name" value="DUF3410"/>
    <property type="match status" value="1"/>
</dbReference>
<dbReference type="InterPro" id="IPR024531">
    <property type="entry name" value="Erythronate-4-P_DHase_dimer"/>
</dbReference>
<comment type="caution">
    <text evidence="5">Lacks conserved residue(s) required for the propagation of feature annotation.</text>
</comment>
<accession>A0AAW8B1Q0</accession>
<proteinExistence type="inferred from homology"/>
<feature type="domain" description="D-isomer specific 2-hydroxyacid dehydrogenase catalytic" evidence="6">
    <location>
        <begin position="12"/>
        <end position="271"/>
    </location>
</feature>